<keyword evidence="1" id="KW-0812">Transmembrane</keyword>
<dbReference type="OrthoDB" id="9814194at2"/>
<proteinExistence type="predicted"/>
<organism evidence="2 3">
    <name type="scientific">Pseudarcicella hirudinis</name>
    <dbReference type="NCBI Taxonomy" id="1079859"/>
    <lineage>
        <taxon>Bacteria</taxon>
        <taxon>Pseudomonadati</taxon>
        <taxon>Bacteroidota</taxon>
        <taxon>Cytophagia</taxon>
        <taxon>Cytophagales</taxon>
        <taxon>Flectobacillaceae</taxon>
        <taxon>Pseudarcicella</taxon>
    </lineage>
</organism>
<evidence type="ECO:0000313" key="3">
    <source>
        <dbReference type="Proteomes" id="UP000199306"/>
    </source>
</evidence>
<gene>
    <name evidence="2" type="ORF">SAMN04515674_10994</name>
</gene>
<accession>A0A1I5VFX5</accession>
<dbReference type="AlphaFoldDB" id="A0A1I5VFX5"/>
<dbReference type="RefSeq" id="WP_092018123.1">
    <property type="nucleotide sequence ID" value="NZ_FOXH01000009.1"/>
</dbReference>
<dbReference type="Proteomes" id="UP000199306">
    <property type="component" value="Unassembled WGS sequence"/>
</dbReference>
<evidence type="ECO:0000313" key="2">
    <source>
        <dbReference type="EMBL" id="SFQ06395.1"/>
    </source>
</evidence>
<feature type="transmembrane region" description="Helical" evidence="1">
    <location>
        <begin position="152"/>
        <end position="172"/>
    </location>
</feature>
<keyword evidence="1" id="KW-0472">Membrane</keyword>
<dbReference type="EMBL" id="FOXH01000009">
    <property type="protein sequence ID" value="SFQ06395.1"/>
    <property type="molecule type" value="Genomic_DNA"/>
</dbReference>
<sequence length="218" mass="24954">MELLLSLRKFTEESQFIEMQELLKKNDILFETEVSNSSIDAVSLRQTLPEFIIKISQSDFLKANELLAEKAEHEIQEVDKNHYLFEFSDEELFDLISKPDEWSEFDYQLAKKILADRGQTINEDFLKHLNAVRIDSLSQPEKRQSGAVRAGYLFALLGGLIGLAIGWNLYTSKKTLPDGKSVFTYQQADRNHGLRIMIIGTMVFILLTFLKISSQAGK</sequence>
<keyword evidence="3" id="KW-1185">Reference proteome</keyword>
<protein>
    <submittedName>
        <fullName evidence="2">Uncharacterized protein</fullName>
    </submittedName>
</protein>
<name>A0A1I5VFX5_9BACT</name>
<reference evidence="2 3" key="1">
    <citation type="submission" date="2016-10" db="EMBL/GenBank/DDBJ databases">
        <authorList>
            <person name="de Groot N.N."/>
        </authorList>
    </citation>
    <scope>NUCLEOTIDE SEQUENCE [LARGE SCALE GENOMIC DNA]</scope>
    <source>
        <strain evidence="3">E92,LMG 26720,CCM 7988</strain>
    </source>
</reference>
<feature type="transmembrane region" description="Helical" evidence="1">
    <location>
        <begin position="192"/>
        <end position="210"/>
    </location>
</feature>
<evidence type="ECO:0000256" key="1">
    <source>
        <dbReference type="SAM" id="Phobius"/>
    </source>
</evidence>
<keyword evidence="1" id="KW-1133">Transmembrane helix</keyword>